<dbReference type="Proteomes" id="UP001165121">
    <property type="component" value="Unassembled WGS sequence"/>
</dbReference>
<dbReference type="InterPro" id="IPR043502">
    <property type="entry name" value="DNA/RNA_pol_sf"/>
</dbReference>
<evidence type="ECO:0000313" key="1">
    <source>
        <dbReference type="EMBL" id="GMF50486.1"/>
    </source>
</evidence>
<accession>A0A9W7CZG4</accession>
<dbReference type="SUPFAM" id="SSF56672">
    <property type="entry name" value="DNA/RNA polymerases"/>
    <property type="match status" value="1"/>
</dbReference>
<name>A0A9W7CZG4_9STRA</name>
<keyword evidence="2" id="KW-1185">Reference proteome</keyword>
<dbReference type="PANTHER" id="PTHR37984:SF5">
    <property type="entry name" value="PROTEIN NYNRIN-LIKE"/>
    <property type="match status" value="1"/>
</dbReference>
<dbReference type="FunFam" id="3.30.70.270:FF:000020">
    <property type="entry name" value="Transposon Tf2-6 polyprotein-like Protein"/>
    <property type="match status" value="1"/>
</dbReference>
<reference evidence="1" key="1">
    <citation type="submission" date="2023-04" db="EMBL/GenBank/DDBJ databases">
        <title>Phytophthora fragariaefolia NBRC 109709.</title>
        <authorList>
            <person name="Ichikawa N."/>
            <person name="Sato H."/>
            <person name="Tonouchi N."/>
        </authorList>
    </citation>
    <scope>NUCLEOTIDE SEQUENCE</scope>
    <source>
        <strain evidence="1">NBRC 109709</strain>
    </source>
</reference>
<sequence>MITARIPLPRIDETFNKMYGYIIFSVLDLAQGYHQMRVALKSRQEKLYCHRSKCHFGQNQVQFQGHTVSSQGIVVDSKKTEVIANWSVPMSQKQVQTFLGLAGYYRRSIYNNATIALPFGHIVKKDHTWNGNEEHDITFNKHKSALQSARVLTLPDVSLPLIMPTDASGY</sequence>
<dbReference type="OrthoDB" id="116829at2759"/>
<dbReference type="EMBL" id="BSXT01002704">
    <property type="protein sequence ID" value="GMF50486.1"/>
    <property type="molecule type" value="Genomic_DNA"/>
</dbReference>
<comment type="caution">
    <text evidence="1">The sequence shown here is derived from an EMBL/GenBank/DDBJ whole genome shotgun (WGS) entry which is preliminary data.</text>
</comment>
<gene>
    <name evidence="1" type="ORF">Pfra01_002016700</name>
</gene>
<dbReference type="InterPro" id="IPR043128">
    <property type="entry name" value="Rev_trsase/Diguanyl_cyclase"/>
</dbReference>
<dbReference type="Gene3D" id="3.30.70.270">
    <property type="match status" value="3"/>
</dbReference>
<dbReference type="AlphaFoldDB" id="A0A9W7CZG4"/>
<protein>
    <submittedName>
        <fullName evidence="1">Unnamed protein product</fullName>
    </submittedName>
</protein>
<organism evidence="1 2">
    <name type="scientific">Phytophthora fragariaefolia</name>
    <dbReference type="NCBI Taxonomy" id="1490495"/>
    <lineage>
        <taxon>Eukaryota</taxon>
        <taxon>Sar</taxon>
        <taxon>Stramenopiles</taxon>
        <taxon>Oomycota</taxon>
        <taxon>Peronosporomycetes</taxon>
        <taxon>Peronosporales</taxon>
        <taxon>Peronosporaceae</taxon>
        <taxon>Phytophthora</taxon>
    </lineage>
</organism>
<evidence type="ECO:0000313" key="2">
    <source>
        <dbReference type="Proteomes" id="UP001165121"/>
    </source>
</evidence>
<dbReference type="PANTHER" id="PTHR37984">
    <property type="entry name" value="PROTEIN CBG26694"/>
    <property type="match status" value="1"/>
</dbReference>
<proteinExistence type="predicted"/>
<dbReference type="InterPro" id="IPR050951">
    <property type="entry name" value="Retrovirus_Pol_polyprotein"/>
</dbReference>